<proteinExistence type="predicted"/>
<feature type="domain" description="FAD-binding PCMH-type" evidence="5">
    <location>
        <begin position="1"/>
        <end position="177"/>
    </location>
</feature>
<evidence type="ECO:0000256" key="4">
    <source>
        <dbReference type="SAM" id="MobiDB-lite"/>
    </source>
</evidence>
<evidence type="ECO:0000256" key="3">
    <source>
        <dbReference type="ARBA" id="ARBA00023002"/>
    </source>
</evidence>
<name>A0A9X1RVV5_9BURK</name>
<dbReference type="GO" id="GO:0016491">
    <property type="term" value="F:oxidoreductase activity"/>
    <property type="evidence" value="ECO:0007669"/>
    <property type="project" value="UniProtKB-KW"/>
</dbReference>
<evidence type="ECO:0000259" key="5">
    <source>
        <dbReference type="PROSITE" id="PS51387"/>
    </source>
</evidence>
<sequence>MKAADFVYLRAETVEEAVAHLADYGGDARIIAGGQSLMPMLNMRLWRLSALIDVNRVPGLDALHSRGDETVAGAMVRHATLETSPVAAERLPLLAHMIRFVGDRQVRNRGTLGGSLVQADPTGEMPLGCLVLGARAVAHGSGGAREIAIDSFYEGSYATALEYDEMLTEIVFPKHPPHFAFTEFSRRHGDFCVLSVAAVGERAPDGRWRGVRIGLGGVADTPVLALEAAALVEGTRLTDDDIAEASQAALSATDPASDIRASAEYRAHLVPVYVRRALQQLRAHAQGSEHASGNGPGTTGGRHT</sequence>
<reference evidence="6" key="1">
    <citation type="submission" date="2022-01" db="EMBL/GenBank/DDBJ databases">
        <title>Genome sequence and assembly of Parabukholderia sp. RG36.</title>
        <authorList>
            <person name="Chhetri G."/>
        </authorList>
    </citation>
    <scope>NUCLEOTIDE SEQUENCE</scope>
    <source>
        <strain evidence="6">RG36</strain>
    </source>
</reference>
<dbReference type="InterPro" id="IPR005107">
    <property type="entry name" value="CO_DH_flav_C"/>
</dbReference>
<accession>A0A9X1RVV5</accession>
<dbReference type="PANTHER" id="PTHR42659:SF2">
    <property type="entry name" value="XANTHINE DEHYDROGENASE SUBUNIT C-RELATED"/>
    <property type="match status" value="1"/>
</dbReference>
<dbReference type="InterPro" id="IPR016169">
    <property type="entry name" value="FAD-bd_PCMH_sub2"/>
</dbReference>
<dbReference type="SMART" id="SM01092">
    <property type="entry name" value="CO_deh_flav_C"/>
    <property type="match status" value="1"/>
</dbReference>
<dbReference type="InterPro" id="IPR036683">
    <property type="entry name" value="CO_DH_flav_C_dom_sf"/>
</dbReference>
<dbReference type="InterPro" id="IPR002346">
    <property type="entry name" value="Mopterin_DH_FAD-bd"/>
</dbReference>
<dbReference type="RefSeq" id="WP_238466985.1">
    <property type="nucleotide sequence ID" value="NZ_JAKLJA010000031.1"/>
</dbReference>
<dbReference type="Pfam" id="PF00941">
    <property type="entry name" value="FAD_binding_5"/>
    <property type="match status" value="1"/>
</dbReference>
<dbReference type="InterPro" id="IPR036318">
    <property type="entry name" value="FAD-bd_PCMH-like_sf"/>
</dbReference>
<protein>
    <submittedName>
        <fullName evidence="6">Xanthine dehydrogenase family protein subunit M</fullName>
    </submittedName>
</protein>
<dbReference type="InterPro" id="IPR051312">
    <property type="entry name" value="Diverse_Substr_Oxidored"/>
</dbReference>
<organism evidence="6 7">
    <name type="scientific">Paraburkholderia tagetis</name>
    <dbReference type="NCBI Taxonomy" id="2913261"/>
    <lineage>
        <taxon>Bacteria</taxon>
        <taxon>Pseudomonadati</taxon>
        <taxon>Pseudomonadota</taxon>
        <taxon>Betaproteobacteria</taxon>
        <taxon>Burkholderiales</taxon>
        <taxon>Burkholderiaceae</taxon>
        <taxon>Paraburkholderia</taxon>
    </lineage>
</organism>
<dbReference type="SUPFAM" id="SSF55447">
    <property type="entry name" value="CO dehydrogenase flavoprotein C-terminal domain-like"/>
    <property type="match status" value="1"/>
</dbReference>
<dbReference type="AlphaFoldDB" id="A0A9X1RVV5"/>
<dbReference type="PANTHER" id="PTHR42659">
    <property type="entry name" value="XANTHINE DEHYDROGENASE SUBUNIT C-RELATED"/>
    <property type="match status" value="1"/>
</dbReference>
<dbReference type="PROSITE" id="PS51387">
    <property type="entry name" value="FAD_PCMH"/>
    <property type="match status" value="1"/>
</dbReference>
<dbReference type="InterPro" id="IPR016166">
    <property type="entry name" value="FAD-bd_PCMH"/>
</dbReference>
<dbReference type="EMBL" id="JAKLJA010000031">
    <property type="protein sequence ID" value="MCG5077076.1"/>
    <property type="molecule type" value="Genomic_DNA"/>
</dbReference>
<dbReference type="Proteomes" id="UP001139308">
    <property type="component" value="Unassembled WGS sequence"/>
</dbReference>
<evidence type="ECO:0000256" key="2">
    <source>
        <dbReference type="ARBA" id="ARBA00022827"/>
    </source>
</evidence>
<comment type="caution">
    <text evidence="6">The sequence shown here is derived from an EMBL/GenBank/DDBJ whole genome shotgun (WGS) entry which is preliminary data.</text>
</comment>
<evidence type="ECO:0000256" key="1">
    <source>
        <dbReference type="ARBA" id="ARBA00022630"/>
    </source>
</evidence>
<dbReference type="Pfam" id="PF03450">
    <property type="entry name" value="CO_deh_flav_C"/>
    <property type="match status" value="1"/>
</dbReference>
<keyword evidence="1" id="KW-0285">Flavoprotein</keyword>
<dbReference type="SUPFAM" id="SSF56176">
    <property type="entry name" value="FAD-binding/transporter-associated domain-like"/>
    <property type="match status" value="1"/>
</dbReference>
<evidence type="ECO:0000313" key="7">
    <source>
        <dbReference type="Proteomes" id="UP001139308"/>
    </source>
</evidence>
<evidence type="ECO:0000313" key="6">
    <source>
        <dbReference type="EMBL" id="MCG5077076.1"/>
    </source>
</evidence>
<dbReference type="Gene3D" id="3.30.390.50">
    <property type="entry name" value="CO dehydrogenase flavoprotein, C-terminal domain"/>
    <property type="match status" value="1"/>
</dbReference>
<keyword evidence="2" id="KW-0274">FAD</keyword>
<dbReference type="Gene3D" id="3.30.465.10">
    <property type="match status" value="1"/>
</dbReference>
<feature type="region of interest" description="Disordered" evidence="4">
    <location>
        <begin position="283"/>
        <end position="304"/>
    </location>
</feature>
<feature type="compositionally biased region" description="Gly residues" evidence="4">
    <location>
        <begin position="294"/>
        <end position="304"/>
    </location>
</feature>
<gene>
    <name evidence="6" type="ORF">L5014_27655</name>
</gene>
<keyword evidence="3" id="KW-0560">Oxidoreductase</keyword>
<dbReference type="GO" id="GO:0071949">
    <property type="term" value="F:FAD binding"/>
    <property type="evidence" value="ECO:0007669"/>
    <property type="project" value="InterPro"/>
</dbReference>
<keyword evidence="7" id="KW-1185">Reference proteome</keyword>
<dbReference type="InterPro" id="IPR016167">
    <property type="entry name" value="FAD-bd_PCMH_sub1"/>
</dbReference>
<dbReference type="Gene3D" id="3.30.43.10">
    <property type="entry name" value="Uridine Diphospho-n-acetylenolpyruvylglucosamine Reductase, domain 2"/>
    <property type="match status" value="1"/>
</dbReference>